<feature type="compositionally biased region" description="Acidic residues" evidence="2">
    <location>
        <begin position="666"/>
        <end position="713"/>
    </location>
</feature>
<organism evidence="4 5">
    <name type="scientific">Diploscapter pachys</name>
    <dbReference type="NCBI Taxonomy" id="2018661"/>
    <lineage>
        <taxon>Eukaryota</taxon>
        <taxon>Metazoa</taxon>
        <taxon>Ecdysozoa</taxon>
        <taxon>Nematoda</taxon>
        <taxon>Chromadorea</taxon>
        <taxon>Rhabditida</taxon>
        <taxon>Rhabditina</taxon>
        <taxon>Rhabditomorpha</taxon>
        <taxon>Rhabditoidea</taxon>
        <taxon>Rhabditidae</taxon>
        <taxon>Diploscapter</taxon>
    </lineage>
</organism>
<reference evidence="4 5" key="1">
    <citation type="journal article" date="2017" name="Curr. Biol.">
        <title>Genome architecture and evolution of a unichromosomal asexual nematode.</title>
        <authorList>
            <person name="Fradin H."/>
            <person name="Zegar C."/>
            <person name="Gutwein M."/>
            <person name="Lucas J."/>
            <person name="Kovtun M."/>
            <person name="Corcoran D."/>
            <person name="Baugh L.R."/>
            <person name="Kiontke K."/>
            <person name="Gunsalus K."/>
            <person name="Fitch D.H."/>
            <person name="Piano F."/>
        </authorList>
    </citation>
    <scope>NUCLEOTIDE SEQUENCE [LARGE SCALE GENOMIC DNA]</scope>
    <source>
        <strain evidence="4">PF1309</strain>
    </source>
</reference>
<dbReference type="OrthoDB" id="28947at2759"/>
<protein>
    <recommendedName>
        <fullName evidence="3">CCAAT-binding factor domain-containing protein</fullName>
    </recommendedName>
</protein>
<evidence type="ECO:0000313" key="5">
    <source>
        <dbReference type="Proteomes" id="UP000218231"/>
    </source>
</evidence>
<dbReference type="GO" id="GO:0005634">
    <property type="term" value="C:nucleus"/>
    <property type="evidence" value="ECO:0007669"/>
    <property type="project" value="UniProtKB-ARBA"/>
</dbReference>
<dbReference type="InterPro" id="IPR040155">
    <property type="entry name" value="CEBPZ/Mak21-like"/>
</dbReference>
<sequence>MSENSLKSEKKKKRYSGNFKERKANFESTLIKHTEGQKWYSYQVNKLSQGPQNLDDQAVRTLFQEAEQLYNQEVVNYVKEAQKSGGSEASWLFQVLKKGTAQDKMSAVQLQTHTSPIHALQYIQFMIESVEEKKIRDAMQYIPILEDVFLNVYLPPERKLVTFSSRPLSSLKDHPKDDQKRKKSLILWIFEHQLKLIYEKFIRALGNCAGGNVEDLNKKSLKTILNLLAERPEGEQAAQLLSIYFGLFKTIVANGKIDPKLLNILLTAANRAFPYAAEKAESLIDDIDALYRLVHTGTYAISLHTLRLLFQFHQVSESLSDRFFTALYRKLLDPIPPSAYNQLLLLVYKAMKMDSSSDRVRTFVKRLLQTATTATPSLATGILILISKTMEARKDKSLIILRREPERNPVLLNSNDDEEEKYFDVDSDSEVTTPNSKSNVKKEEMDSDEDVKPHKKSASNSSVGWVHRSAKGKMRDPYDPSARNPLFVSCSEIADNELYLLSKHFHPSVAAFANSLIERGVINYKGDPLTDFSLMHFLDRFAFRNPKSKNKPKVEKVIKKKAYDPWGVRGMSIKSAEYLNKQDSELPADERFLHRYAKSNIRLPEKKDQEDDDEWETRSVDSEEFEALLEKFEAGEKNDELFDDIDFGEAFSAEKKKKVEKKKPEDDVDADELDLEGTDDDDDLEDEQEGDMDGDDSEEESDVEMESDISDDDGGFRRQTTKGDNDNDDDWDMDSEGEVDDDANMAGEMFANLLDEEQEEKSEKKKKNRGYKNKSKSKGKRCFL</sequence>
<comment type="similarity">
    <text evidence="1">Belongs to the CBF/MAK21 family.</text>
</comment>
<evidence type="ECO:0000259" key="3">
    <source>
        <dbReference type="Pfam" id="PF03914"/>
    </source>
</evidence>
<evidence type="ECO:0000256" key="2">
    <source>
        <dbReference type="SAM" id="MobiDB-lite"/>
    </source>
</evidence>
<feature type="domain" description="CCAAT-binding factor" evidence="3">
    <location>
        <begin position="302"/>
        <end position="513"/>
    </location>
</feature>
<feature type="compositionally biased region" description="Basic residues" evidence="2">
    <location>
        <begin position="764"/>
        <end position="784"/>
    </location>
</feature>
<comment type="caution">
    <text evidence="4">The sequence shown here is derived from an EMBL/GenBank/DDBJ whole genome shotgun (WGS) entry which is preliminary data.</text>
</comment>
<proteinExistence type="inferred from homology"/>
<dbReference type="STRING" id="2018661.A0A2A2LSE4"/>
<dbReference type="PANTHER" id="PTHR12048:SF0">
    <property type="entry name" value="CCAAT_ENHANCER-BINDING PROTEIN ZETA"/>
    <property type="match status" value="1"/>
</dbReference>
<name>A0A2A2LSE4_9BILA</name>
<gene>
    <name evidence="4" type="ORF">WR25_20507</name>
</gene>
<feature type="compositionally biased region" description="Acidic residues" evidence="2">
    <location>
        <begin position="415"/>
        <end position="429"/>
    </location>
</feature>
<feature type="compositionally biased region" description="Acidic residues" evidence="2">
    <location>
        <begin position="726"/>
        <end position="743"/>
    </location>
</feature>
<dbReference type="AlphaFoldDB" id="A0A2A2LSE4"/>
<dbReference type="Pfam" id="PF03914">
    <property type="entry name" value="CBF"/>
    <property type="match status" value="1"/>
</dbReference>
<dbReference type="PANTHER" id="PTHR12048">
    <property type="entry name" value="CCAAT-BINDING FACTOR-RELATED"/>
    <property type="match status" value="1"/>
</dbReference>
<dbReference type="InterPro" id="IPR005612">
    <property type="entry name" value="CCAAT-binding_factor"/>
</dbReference>
<evidence type="ECO:0000256" key="1">
    <source>
        <dbReference type="ARBA" id="ARBA00007797"/>
    </source>
</evidence>
<feature type="region of interest" description="Disordered" evidence="2">
    <location>
        <begin position="653"/>
        <end position="784"/>
    </location>
</feature>
<dbReference type="Proteomes" id="UP000218231">
    <property type="component" value="Unassembled WGS sequence"/>
</dbReference>
<accession>A0A2A2LSE4</accession>
<feature type="region of interest" description="Disordered" evidence="2">
    <location>
        <begin position="410"/>
        <end position="477"/>
    </location>
</feature>
<keyword evidence="5" id="KW-1185">Reference proteome</keyword>
<dbReference type="EMBL" id="LIAE01006475">
    <property type="protein sequence ID" value="PAV89088.1"/>
    <property type="molecule type" value="Genomic_DNA"/>
</dbReference>
<evidence type="ECO:0000313" key="4">
    <source>
        <dbReference type="EMBL" id="PAV89088.1"/>
    </source>
</evidence>